<dbReference type="PROSITE" id="PS51318">
    <property type="entry name" value="TAT"/>
    <property type="match status" value="1"/>
</dbReference>
<keyword evidence="1" id="KW-0285">Flavoprotein</keyword>
<dbReference type="InterPro" id="IPR019546">
    <property type="entry name" value="TAT_signal_bac_arc"/>
</dbReference>
<dbReference type="FunFam" id="3.50.50.60:FF:000234">
    <property type="entry name" value="Flavocytochrome C sulfide dehydrogenase"/>
    <property type="match status" value="1"/>
</dbReference>
<dbReference type="PANTHER" id="PTHR43755">
    <property type="match status" value="1"/>
</dbReference>
<accession>A0A6F8PX42</accession>
<dbReference type="Pfam" id="PF21706">
    <property type="entry name" value="FCSD_central"/>
    <property type="match status" value="1"/>
</dbReference>
<evidence type="ECO:0000259" key="5">
    <source>
        <dbReference type="Pfam" id="PF07992"/>
    </source>
</evidence>
<evidence type="ECO:0000259" key="6">
    <source>
        <dbReference type="Pfam" id="PF09242"/>
    </source>
</evidence>
<dbReference type="GO" id="GO:0016491">
    <property type="term" value="F:oxidoreductase activity"/>
    <property type="evidence" value="ECO:0007669"/>
    <property type="project" value="InterPro"/>
</dbReference>
<organism evidence="8 9">
    <name type="scientific">Thiosulfatimonas sediminis</name>
    <dbReference type="NCBI Taxonomy" id="2675054"/>
    <lineage>
        <taxon>Bacteria</taxon>
        <taxon>Pseudomonadati</taxon>
        <taxon>Pseudomonadota</taxon>
        <taxon>Gammaproteobacteria</taxon>
        <taxon>Thiotrichales</taxon>
        <taxon>Piscirickettsiaceae</taxon>
        <taxon>Thiosulfatimonas</taxon>
    </lineage>
</organism>
<dbReference type="SUPFAM" id="SSF55424">
    <property type="entry name" value="FAD/NAD-linked reductases, dimerisation (C-terminal) domain"/>
    <property type="match status" value="1"/>
</dbReference>
<dbReference type="PANTHER" id="PTHR43755:SF1">
    <property type="entry name" value="FAD-DEPENDENT PYRIDINE NUCLEOTIDE-DISULPHIDE OXIDOREDUCTASE"/>
    <property type="match status" value="1"/>
</dbReference>
<dbReference type="GO" id="GO:0050660">
    <property type="term" value="F:flavin adenine dinucleotide binding"/>
    <property type="evidence" value="ECO:0007669"/>
    <property type="project" value="InterPro"/>
</dbReference>
<dbReference type="InterPro" id="IPR052541">
    <property type="entry name" value="SQRD"/>
</dbReference>
<evidence type="ECO:0000256" key="2">
    <source>
        <dbReference type="ARBA" id="ARBA00022729"/>
    </source>
</evidence>
<evidence type="ECO:0000313" key="8">
    <source>
        <dbReference type="EMBL" id="BBP46689.1"/>
    </source>
</evidence>
<dbReference type="InterPro" id="IPR049386">
    <property type="entry name" value="FCSD_central"/>
</dbReference>
<dbReference type="InterPro" id="IPR016156">
    <property type="entry name" value="FAD/NAD-linked_Rdtase_dimer_sf"/>
</dbReference>
<dbReference type="Pfam" id="PF07992">
    <property type="entry name" value="Pyr_redox_2"/>
    <property type="match status" value="1"/>
</dbReference>
<reference evidence="9" key="1">
    <citation type="submission" date="2019-11" db="EMBL/GenBank/DDBJ databases">
        <title>Isolation and characterization of two novel species in the genus Thiomicrorhabdus.</title>
        <authorList>
            <person name="Mochizuki J."/>
            <person name="Kojima H."/>
            <person name="Fukui M."/>
        </authorList>
    </citation>
    <scope>NUCLEOTIDE SEQUENCE [LARGE SCALE GENOMIC DNA]</scope>
    <source>
        <strain evidence="9">aks77</strain>
    </source>
</reference>
<dbReference type="AlphaFoldDB" id="A0A6F8PX42"/>
<dbReference type="Gene3D" id="3.50.50.60">
    <property type="entry name" value="FAD/NAD(P)-binding domain"/>
    <property type="match status" value="2"/>
</dbReference>
<dbReference type="RefSeq" id="WP_173273591.1">
    <property type="nucleotide sequence ID" value="NZ_AP021889.1"/>
</dbReference>
<dbReference type="InterPro" id="IPR036188">
    <property type="entry name" value="FAD/NAD-bd_sf"/>
</dbReference>
<dbReference type="InterPro" id="IPR006311">
    <property type="entry name" value="TAT_signal"/>
</dbReference>
<keyword evidence="2 4" id="KW-0732">Signal</keyword>
<dbReference type="Proteomes" id="UP000501726">
    <property type="component" value="Chromosome"/>
</dbReference>
<dbReference type="KEGG" id="tse:THMIRHAS_20620"/>
<dbReference type="Pfam" id="PF09242">
    <property type="entry name" value="FCSD-flav_bind"/>
    <property type="match status" value="1"/>
</dbReference>
<feature type="domain" description="Flavocytochrome c sulphide dehydrogenase flavin-binding" evidence="6">
    <location>
        <begin position="364"/>
        <end position="432"/>
    </location>
</feature>
<dbReference type="Gene3D" id="3.90.760.10">
    <property type="entry name" value="Flavocytochrome c sulphide dehydrogenase, flavin-binding domain"/>
    <property type="match status" value="1"/>
</dbReference>
<sequence>MTNISRRNLLKASAAGAAGVAAAGISAKAMAKSNGKRVVIVGGGIGGATTAQYLKKMDPSIDVTLVEYNKDYYTCFMSNEVIGGNRDIKSIQFGYDKLQAKGIKVVLDTVTDIDAKGQTVKTKGGKSLPYDRCIVSPGVDYKWEAIEGFNAEVAANSIPHAWKAGPQTKLLRKQLEEMKDGGTVVVVAPPNPFRCPPGPYERVSQIAAYLKENKPKSKIVVLDPKPKFSKFGLFMDGWKRHYGYGTDSSMITWINSENGGAVSAVDVASKTVTAKAGKFTGDVVNIIPPQKAGKIAFTAGLTNESGWCPVDHKTFESTIHKNIHVVGDSSIAAPMPKSGYAANSQAKVCAAAVASLLNGTTMVEPSWVNTCYSVIAPGKDGISVAMVYAYKDGKIVKVEGSGGLTGAYDAELRKREVLYAHSWFENITADTFG</sequence>
<proteinExistence type="predicted"/>
<keyword evidence="9" id="KW-1185">Reference proteome</keyword>
<dbReference type="NCBIfam" id="TIGR01409">
    <property type="entry name" value="TAT_signal_seq"/>
    <property type="match status" value="1"/>
</dbReference>
<dbReference type="Pfam" id="PF10518">
    <property type="entry name" value="TAT_signal"/>
    <property type="match status" value="1"/>
</dbReference>
<feature type="signal peptide" evidence="4">
    <location>
        <begin position="1"/>
        <end position="31"/>
    </location>
</feature>
<evidence type="ECO:0000259" key="7">
    <source>
        <dbReference type="Pfam" id="PF21706"/>
    </source>
</evidence>
<evidence type="ECO:0000256" key="3">
    <source>
        <dbReference type="ARBA" id="ARBA00022827"/>
    </source>
</evidence>
<dbReference type="InterPro" id="IPR023753">
    <property type="entry name" value="FAD/NAD-binding_dom"/>
</dbReference>
<dbReference type="InterPro" id="IPR037092">
    <property type="entry name" value="FlavoCytC_S_DH_flav-bd_sf"/>
</dbReference>
<feature type="domain" description="FAD/NAD(P)-binding" evidence="5">
    <location>
        <begin position="37"/>
        <end position="153"/>
    </location>
</feature>
<name>A0A6F8PX42_9GAMM</name>
<evidence type="ECO:0000313" key="9">
    <source>
        <dbReference type="Proteomes" id="UP000501726"/>
    </source>
</evidence>
<feature type="chain" id="PRO_5026257862" evidence="4">
    <location>
        <begin position="32"/>
        <end position="433"/>
    </location>
</feature>
<gene>
    <name evidence="8" type="primary">fccB-2_2</name>
    <name evidence="8" type="ORF">THMIRHAS_20620</name>
</gene>
<dbReference type="SUPFAM" id="SSF51905">
    <property type="entry name" value="FAD/NAD(P)-binding domain"/>
    <property type="match status" value="2"/>
</dbReference>
<dbReference type="InterPro" id="IPR015323">
    <property type="entry name" value="FlavoCytC_S_DH_flav-bd"/>
</dbReference>
<dbReference type="EMBL" id="AP021889">
    <property type="protein sequence ID" value="BBP46689.1"/>
    <property type="molecule type" value="Genomic_DNA"/>
</dbReference>
<evidence type="ECO:0000256" key="4">
    <source>
        <dbReference type="SAM" id="SignalP"/>
    </source>
</evidence>
<protein>
    <submittedName>
        <fullName evidence="8">Cytochrome c</fullName>
    </submittedName>
</protein>
<evidence type="ECO:0000256" key="1">
    <source>
        <dbReference type="ARBA" id="ARBA00022630"/>
    </source>
</evidence>
<keyword evidence="3" id="KW-0274">FAD</keyword>
<feature type="domain" description="Sulfide dehydrogenase [flavocytochrome c] flavoprotein chain central" evidence="7">
    <location>
        <begin position="168"/>
        <end position="288"/>
    </location>
</feature>